<keyword evidence="3" id="KW-0808">Transferase</keyword>
<feature type="transmembrane region" description="Helical" evidence="2">
    <location>
        <begin position="69"/>
        <end position="94"/>
    </location>
</feature>
<dbReference type="GO" id="GO:0032259">
    <property type="term" value="P:methylation"/>
    <property type="evidence" value="ECO:0007669"/>
    <property type="project" value="UniProtKB-KW"/>
</dbReference>
<gene>
    <name evidence="3" type="ORF">R9X50_00495700</name>
</gene>
<dbReference type="SUPFAM" id="SSF53335">
    <property type="entry name" value="S-adenosyl-L-methionine-dependent methyltransferases"/>
    <property type="match status" value="1"/>
</dbReference>
<dbReference type="Pfam" id="PF13489">
    <property type="entry name" value="Methyltransf_23"/>
    <property type="match status" value="1"/>
</dbReference>
<feature type="compositionally biased region" description="Polar residues" evidence="1">
    <location>
        <begin position="35"/>
        <end position="47"/>
    </location>
</feature>
<keyword evidence="2" id="KW-0472">Membrane</keyword>
<dbReference type="InterPro" id="IPR029063">
    <property type="entry name" value="SAM-dependent_MTases_sf"/>
</dbReference>
<protein>
    <submittedName>
        <fullName evidence="3">S-adenosyl-L-methionine-dependent methyltransferase, protein</fullName>
    </submittedName>
</protein>
<dbReference type="GO" id="GO:0008168">
    <property type="term" value="F:methyltransferase activity"/>
    <property type="evidence" value="ECO:0007669"/>
    <property type="project" value="UniProtKB-KW"/>
</dbReference>
<evidence type="ECO:0000256" key="1">
    <source>
        <dbReference type="SAM" id="MobiDB-lite"/>
    </source>
</evidence>
<reference evidence="3 4" key="1">
    <citation type="submission" date="2023-11" db="EMBL/GenBank/DDBJ databases">
        <title>An acidophilic fungus is an integral part of prey digestion in a carnivorous sundew plant.</title>
        <authorList>
            <person name="Tsai I.J."/>
        </authorList>
    </citation>
    <scope>NUCLEOTIDE SEQUENCE [LARGE SCALE GENOMIC DNA]</scope>
    <source>
        <strain evidence="3">169a</strain>
    </source>
</reference>
<evidence type="ECO:0000313" key="3">
    <source>
        <dbReference type="EMBL" id="WPH02102.1"/>
    </source>
</evidence>
<sequence>MISARRPAHHVARILSRRAYATAPKRSPRPLNRTAAESSSTRPTDNVSKPAHVALPSTPPKSTRRGVPVWAMAVMSLFGGGLGIYTVLLVNAALKTCPDESVALLECQKDVAARYDETASGFDGEVGLSEFFMGITGLRQKLARQCRGHVLEASCGTGRNIGYFHLGNGREEDAIRSLTFLDLSPAMVDVCKKKWDIHYSKHKFPASLKAVRFVTGSAAEPIPPPPEQKKYDTILQTMGLCSTPDPINLLTNLASHLNESNPNARILLLEHGRSYTRWLNNILDNSAEKHAEIHGCWYNREIADLVEDAARRSGLVVKRERRHHLGTTYVFELGFPDVKSRRQVESNQSSDEAVVHGEGISKSQSTWAGSLWSR</sequence>
<keyword evidence="2" id="KW-1133">Transmembrane helix</keyword>
<keyword evidence="4" id="KW-1185">Reference proteome</keyword>
<proteinExistence type="predicted"/>
<dbReference type="InterPro" id="IPR050508">
    <property type="entry name" value="Methyltransf_Superfamily"/>
</dbReference>
<name>A0AAQ3MBX5_9PEZI</name>
<organism evidence="3 4">
    <name type="scientific">Acrodontium crateriforme</name>
    <dbReference type="NCBI Taxonomy" id="150365"/>
    <lineage>
        <taxon>Eukaryota</taxon>
        <taxon>Fungi</taxon>
        <taxon>Dikarya</taxon>
        <taxon>Ascomycota</taxon>
        <taxon>Pezizomycotina</taxon>
        <taxon>Dothideomycetes</taxon>
        <taxon>Dothideomycetidae</taxon>
        <taxon>Mycosphaerellales</taxon>
        <taxon>Teratosphaeriaceae</taxon>
        <taxon>Acrodontium</taxon>
    </lineage>
</organism>
<dbReference type="Proteomes" id="UP001303373">
    <property type="component" value="Chromosome 7"/>
</dbReference>
<feature type="region of interest" description="Disordered" evidence="1">
    <location>
        <begin position="22"/>
        <end position="64"/>
    </location>
</feature>
<dbReference type="PANTHER" id="PTHR42912:SF83">
    <property type="entry name" value="METHYLTRANSFERASE TYPE 11 DOMAIN-CONTAINING PROTEIN"/>
    <property type="match status" value="1"/>
</dbReference>
<dbReference type="EMBL" id="CP138586">
    <property type="protein sequence ID" value="WPH02102.1"/>
    <property type="molecule type" value="Genomic_DNA"/>
</dbReference>
<keyword evidence="2" id="KW-0812">Transmembrane</keyword>
<dbReference type="AlphaFoldDB" id="A0AAQ3MBX5"/>
<accession>A0AAQ3MBX5</accession>
<dbReference type="PANTHER" id="PTHR42912">
    <property type="entry name" value="METHYLTRANSFERASE"/>
    <property type="match status" value="1"/>
</dbReference>
<evidence type="ECO:0000313" key="4">
    <source>
        <dbReference type="Proteomes" id="UP001303373"/>
    </source>
</evidence>
<keyword evidence="3" id="KW-0489">Methyltransferase</keyword>
<evidence type="ECO:0000256" key="2">
    <source>
        <dbReference type="SAM" id="Phobius"/>
    </source>
</evidence>
<dbReference type="Gene3D" id="3.40.50.150">
    <property type="entry name" value="Vaccinia Virus protein VP39"/>
    <property type="match status" value="1"/>
</dbReference>